<feature type="binding site" evidence="7">
    <location>
        <position position="477"/>
    </location>
    <ligand>
        <name>meso-2,6-diaminopimelate</name>
        <dbReference type="ChEBI" id="CHEBI:57791"/>
    </ligand>
</feature>
<reference evidence="12 13" key="1">
    <citation type="submission" date="2017-10" db="EMBL/GenBank/DDBJ databases">
        <title>Sequencing the genomes of 1000 actinobacteria strains.</title>
        <authorList>
            <person name="Klenk H.-P."/>
        </authorList>
    </citation>
    <scope>NUCLEOTIDE SEQUENCE [LARGE SCALE GENOMIC DNA]</scope>
    <source>
        <strain evidence="12 13">DSM 15597</strain>
    </source>
</reference>
<feature type="binding site" evidence="7">
    <location>
        <begin position="417"/>
        <end position="420"/>
    </location>
    <ligand>
        <name>meso-2,6-diaminopimelate</name>
        <dbReference type="ChEBI" id="CHEBI:57791"/>
    </ligand>
</feature>
<name>A0A2A9CRB6_9ACTN</name>
<dbReference type="Pfam" id="PF01225">
    <property type="entry name" value="Mur_ligase"/>
    <property type="match status" value="1"/>
</dbReference>
<comment type="function">
    <text evidence="7">Catalyzes the addition of meso-diaminopimelic acid to the nucleotide precursor UDP-N-acetylmuramoyl-L-alanyl-D-glutamate (UMAG) in the biosynthesis of bacterial cell-wall peptidoglycan.</text>
</comment>
<dbReference type="Gene3D" id="3.40.1390.10">
    <property type="entry name" value="MurE/MurF, N-terminal domain"/>
    <property type="match status" value="1"/>
</dbReference>
<organism evidence="12 13">
    <name type="scientific">Propionicimonas paludicola</name>
    <dbReference type="NCBI Taxonomy" id="185243"/>
    <lineage>
        <taxon>Bacteria</taxon>
        <taxon>Bacillati</taxon>
        <taxon>Actinomycetota</taxon>
        <taxon>Actinomycetes</taxon>
        <taxon>Propionibacteriales</taxon>
        <taxon>Nocardioidaceae</taxon>
        <taxon>Propionicimonas</taxon>
    </lineage>
</organism>
<keyword evidence="6 7" id="KW-0961">Cell wall biogenesis/degradation</keyword>
<evidence type="ECO:0000256" key="4">
    <source>
        <dbReference type="ARBA" id="ARBA00022984"/>
    </source>
</evidence>
<dbReference type="SUPFAM" id="SSF63418">
    <property type="entry name" value="MurE/MurF N-terminal domain"/>
    <property type="match status" value="1"/>
</dbReference>
<dbReference type="PANTHER" id="PTHR23135">
    <property type="entry name" value="MUR LIGASE FAMILY MEMBER"/>
    <property type="match status" value="1"/>
</dbReference>
<proteinExistence type="inferred from homology"/>
<dbReference type="NCBIfam" id="NF001126">
    <property type="entry name" value="PRK00139.1-4"/>
    <property type="match status" value="1"/>
</dbReference>
<feature type="short sequence motif" description="Meso-diaminopimelate recognition motif" evidence="7">
    <location>
        <begin position="417"/>
        <end position="420"/>
    </location>
</feature>
<evidence type="ECO:0000256" key="3">
    <source>
        <dbReference type="ARBA" id="ARBA00022960"/>
    </source>
</evidence>
<evidence type="ECO:0000256" key="7">
    <source>
        <dbReference type="HAMAP-Rule" id="MF_00208"/>
    </source>
</evidence>
<comment type="pathway">
    <text evidence="7 8">Cell wall biogenesis; peptidoglycan biosynthesis.</text>
</comment>
<keyword evidence="2 7" id="KW-0132">Cell division</keyword>
<comment type="subcellular location">
    <subcellularLocation>
        <location evidence="7 8">Cytoplasm</location>
    </subcellularLocation>
</comment>
<accession>A0A2A9CRB6</accession>
<dbReference type="GO" id="GO:0071555">
    <property type="term" value="P:cell wall organization"/>
    <property type="evidence" value="ECO:0007669"/>
    <property type="project" value="UniProtKB-KW"/>
</dbReference>
<feature type="modified residue" description="N6-carboxylysine" evidence="7">
    <location>
        <position position="232"/>
    </location>
</feature>
<evidence type="ECO:0000256" key="8">
    <source>
        <dbReference type="RuleBase" id="RU004135"/>
    </source>
</evidence>
<dbReference type="InterPro" id="IPR036565">
    <property type="entry name" value="Mur-like_cat_sf"/>
</dbReference>
<dbReference type="SUPFAM" id="SSF53244">
    <property type="entry name" value="MurD-like peptide ligases, peptide-binding domain"/>
    <property type="match status" value="1"/>
</dbReference>
<dbReference type="GO" id="GO:0000287">
    <property type="term" value="F:magnesium ion binding"/>
    <property type="evidence" value="ECO:0007669"/>
    <property type="project" value="UniProtKB-UniRule"/>
</dbReference>
<feature type="binding site" evidence="7">
    <location>
        <position position="200"/>
    </location>
    <ligand>
        <name>UDP-N-acetyl-alpha-D-muramoyl-L-alanyl-D-glutamate</name>
        <dbReference type="ChEBI" id="CHEBI:83900"/>
    </ligand>
</feature>
<dbReference type="InterPro" id="IPR000713">
    <property type="entry name" value="Mur_ligase_N"/>
</dbReference>
<comment type="cofactor">
    <cofactor evidence="7">
        <name>Mg(2+)</name>
        <dbReference type="ChEBI" id="CHEBI:18420"/>
    </cofactor>
</comment>
<dbReference type="Pfam" id="PF02875">
    <property type="entry name" value="Mur_ligase_C"/>
    <property type="match status" value="1"/>
</dbReference>
<feature type="binding site" evidence="7">
    <location>
        <position position="473"/>
    </location>
    <ligand>
        <name>meso-2,6-diaminopimelate</name>
        <dbReference type="ChEBI" id="CHEBI:57791"/>
    </ligand>
</feature>
<feature type="domain" description="Mur ligase central" evidence="11">
    <location>
        <begin position="118"/>
        <end position="324"/>
    </location>
</feature>
<feature type="domain" description="Mur ligase C-terminal" evidence="10">
    <location>
        <begin position="346"/>
        <end position="475"/>
    </location>
</feature>
<evidence type="ECO:0000259" key="10">
    <source>
        <dbReference type="Pfam" id="PF02875"/>
    </source>
</evidence>
<dbReference type="Proteomes" id="UP000226079">
    <property type="component" value="Unassembled WGS sequence"/>
</dbReference>
<comment type="similarity">
    <text evidence="1 7">Belongs to the MurCDEF family. MurE subfamily.</text>
</comment>
<evidence type="ECO:0000259" key="9">
    <source>
        <dbReference type="Pfam" id="PF01225"/>
    </source>
</evidence>
<dbReference type="GO" id="GO:0008360">
    <property type="term" value="P:regulation of cell shape"/>
    <property type="evidence" value="ECO:0007669"/>
    <property type="project" value="UniProtKB-KW"/>
</dbReference>
<dbReference type="GO" id="GO:0051301">
    <property type="term" value="P:cell division"/>
    <property type="evidence" value="ECO:0007669"/>
    <property type="project" value="UniProtKB-KW"/>
</dbReference>
<dbReference type="InterPro" id="IPR035911">
    <property type="entry name" value="MurE/MurF_N"/>
</dbReference>
<dbReference type="Pfam" id="PF08245">
    <property type="entry name" value="Mur_ligase_M"/>
    <property type="match status" value="1"/>
</dbReference>
<dbReference type="EMBL" id="PDJC01000001">
    <property type="protein sequence ID" value="PFG16974.1"/>
    <property type="molecule type" value="Genomic_DNA"/>
</dbReference>
<dbReference type="EC" id="6.3.2.13" evidence="7"/>
<dbReference type="InterPro" id="IPR013221">
    <property type="entry name" value="Mur_ligase_cen"/>
</dbReference>
<evidence type="ECO:0000313" key="13">
    <source>
        <dbReference type="Proteomes" id="UP000226079"/>
    </source>
</evidence>
<dbReference type="SUPFAM" id="SSF53623">
    <property type="entry name" value="MurD-like peptide ligases, catalytic domain"/>
    <property type="match status" value="1"/>
</dbReference>
<dbReference type="NCBIfam" id="NF001124">
    <property type="entry name" value="PRK00139.1-2"/>
    <property type="match status" value="1"/>
</dbReference>
<dbReference type="GO" id="GO:0005737">
    <property type="term" value="C:cytoplasm"/>
    <property type="evidence" value="ECO:0007669"/>
    <property type="project" value="UniProtKB-SubCell"/>
</dbReference>
<evidence type="ECO:0000256" key="5">
    <source>
        <dbReference type="ARBA" id="ARBA00023306"/>
    </source>
</evidence>
<keyword evidence="7" id="KW-0547">Nucleotide-binding</keyword>
<feature type="binding site" evidence="7">
    <location>
        <begin position="120"/>
        <end position="126"/>
    </location>
    <ligand>
        <name>ATP</name>
        <dbReference type="ChEBI" id="CHEBI:30616"/>
    </ligand>
</feature>
<keyword evidence="7" id="KW-0067">ATP-binding</keyword>
<keyword evidence="5 7" id="KW-0131">Cell cycle</keyword>
<dbReference type="HAMAP" id="MF_00208">
    <property type="entry name" value="MurE"/>
    <property type="match status" value="1"/>
</dbReference>
<evidence type="ECO:0000313" key="12">
    <source>
        <dbReference type="EMBL" id="PFG16974.1"/>
    </source>
</evidence>
<dbReference type="PANTHER" id="PTHR23135:SF4">
    <property type="entry name" value="UDP-N-ACETYLMURAMOYL-L-ALANYL-D-GLUTAMATE--2,6-DIAMINOPIMELATE LIGASE MURE HOMOLOG, CHLOROPLASTIC"/>
    <property type="match status" value="1"/>
</dbReference>
<sequence length="508" mass="52260">MSSTSAPLRPSRNRPVQLSGLFPSAPDLSVSGVSIDSRSVLPGDLYVGLPGAQTHGARFAATAAEAGAVALLTDAAGAEWAAGSALPVVVVADPRAELARVAAEVYGRPGDRLALFGVTGTTGKTSTSFLLAAGLAAAGHQVGTIGTIGFRLGEQQLASGRTTVTTPESSDLQALLAYLVERGADAVAMEVSSHALALHRVDQLRFGVAGFTNLGRDHLDFHLDQESYFQAKAELFRNGRAAAAVVCIDDEYGRRLADEIRAGGQMPLLTTGADDRADYYVASSELQPDGSRLVRLATPTGQVGFRLGLLGEFNLRNATTAAAMLDVAGLDLSVALSAFGEAAVPGRMQRVDLGPGAPGVIVDFAHTPESVTAALNGIPQGRRIAVLGCGGDRDQAKRGPMGVAAATGAQVVIVTDDNPRSEDPAAIRAAVLAGARAAAAESGAEVIDGGDRTHAIRTALRLAGSDDWIAILGKGHESGQQLAHETIAFDDVAVVGREWRAVMGEPDA</sequence>
<dbReference type="InterPro" id="IPR004101">
    <property type="entry name" value="Mur_ligase_C"/>
</dbReference>
<keyword evidence="13" id="KW-1185">Reference proteome</keyword>
<dbReference type="GO" id="GO:0008765">
    <property type="term" value="F:UDP-N-acetylmuramoylalanyl-D-glutamate-2,6-diaminopimelate ligase activity"/>
    <property type="evidence" value="ECO:0007669"/>
    <property type="project" value="UniProtKB-UniRule"/>
</dbReference>
<feature type="binding site" evidence="7">
    <location>
        <position position="192"/>
    </location>
    <ligand>
        <name>UDP-N-acetyl-alpha-D-muramoyl-L-alanyl-D-glutamate</name>
        <dbReference type="ChEBI" id="CHEBI:83900"/>
    </ligand>
</feature>
<dbReference type="InterPro" id="IPR036615">
    <property type="entry name" value="Mur_ligase_C_dom_sf"/>
</dbReference>
<keyword evidence="7" id="KW-0460">Magnesium</keyword>
<evidence type="ECO:0000256" key="2">
    <source>
        <dbReference type="ARBA" id="ARBA00022618"/>
    </source>
</evidence>
<keyword evidence="7 12" id="KW-0436">Ligase</keyword>
<dbReference type="GO" id="GO:0009252">
    <property type="term" value="P:peptidoglycan biosynthetic process"/>
    <property type="evidence" value="ECO:0007669"/>
    <property type="project" value="UniProtKB-UniRule"/>
</dbReference>
<comment type="catalytic activity">
    <reaction evidence="7">
        <text>UDP-N-acetyl-alpha-D-muramoyl-L-alanyl-D-glutamate + meso-2,6-diaminopimelate + ATP = UDP-N-acetyl-alpha-D-muramoyl-L-alanyl-gamma-D-glutamyl-meso-2,6-diaminopimelate + ADP + phosphate + H(+)</text>
        <dbReference type="Rhea" id="RHEA:23676"/>
        <dbReference type="ChEBI" id="CHEBI:15378"/>
        <dbReference type="ChEBI" id="CHEBI:30616"/>
        <dbReference type="ChEBI" id="CHEBI:43474"/>
        <dbReference type="ChEBI" id="CHEBI:57791"/>
        <dbReference type="ChEBI" id="CHEBI:83900"/>
        <dbReference type="ChEBI" id="CHEBI:83905"/>
        <dbReference type="ChEBI" id="CHEBI:456216"/>
        <dbReference type="EC" id="6.3.2.13"/>
    </reaction>
</comment>
<protein>
    <recommendedName>
        <fullName evidence="7">UDP-N-acetylmuramoyl-L-alanyl-D-glutamate--2,6-diaminopimelate ligase</fullName>
        <ecNumber evidence="7">6.3.2.13</ecNumber>
    </recommendedName>
    <alternativeName>
        <fullName evidence="7">Meso-A2pm-adding enzyme</fullName>
    </alternativeName>
    <alternativeName>
        <fullName evidence="7">Meso-diaminopimelate-adding enzyme</fullName>
    </alternativeName>
    <alternativeName>
        <fullName evidence="7">UDP-MurNAc-L-Ala-D-Glu:meso-diaminopimelate ligase</fullName>
    </alternativeName>
    <alternativeName>
        <fullName evidence="7">UDP-MurNAc-tripeptide synthetase</fullName>
    </alternativeName>
    <alternativeName>
        <fullName evidence="7">UDP-N-acetylmuramyl-tripeptide synthetase</fullName>
    </alternativeName>
</protein>
<gene>
    <name evidence="7" type="primary">murE</name>
    <name evidence="12" type="ORF">ATK74_1530</name>
</gene>
<comment type="PTM">
    <text evidence="7">Carboxylation is probably crucial for Mg(2+) binding and, consequently, for the gamma-phosphate positioning of ATP.</text>
</comment>
<dbReference type="AlphaFoldDB" id="A0A2A9CRB6"/>
<dbReference type="UniPathway" id="UPA00219"/>
<dbReference type="RefSeq" id="WP_098460453.1">
    <property type="nucleotide sequence ID" value="NZ_PDJC01000001.1"/>
</dbReference>
<dbReference type="OrthoDB" id="9800958at2"/>
<comment type="caution">
    <text evidence="12">The sequence shown here is derived from an EMBL/GenBank/DDBJ whole genome shotgun (WGS) entry which is preliminary data.</text>
</comment>
<feature type="binding site" evidence="7">
    <location>
        <position position="37"/>
    </location>
    <ligand>
        <name>UDP-N-acetyl-alpha-D-muramoyl-L-alanyl-D-glutamate</name>
        <dbReference type="ChEBI" id="CHEBI:83900"/>
    </ligand>
</feature>
<evidence type="ECO:0000256" key="6">
    <source>
        <dbReference type="ARBA" id="ARBA00023316"/>
    </source>
</evidence>
<dbReference type="Gene3D" id="3.90.190.20">
    <property type="entry name" value="Mur ligase, C-terminal domain"/>
    <property type="match status" value="1"/>
</dbReference>
<feature type="domain" description="Mur ligase N-terminal catalytic" evidence="9">
    <location>
        <begin position="30"/>
        <end position="104"/>
    </location>
</feature>
<dbReference type="InterPro" id="IPR005761">
    <property type="entry name" value="UDP-N-AcMur-Glu-dNH2Pim_ligase"/>
</dbReference>
<evidence type="ECO:0000256" key="1">
    <source>
        <dbReference type="ARBA" id="ARBA00005898"/>
    </source>
</evidence>
<dbReference type="Gene3D" id="3.40.1190.10">
    <property type="entry name" value="Mur-like, catalytic domain"/>
    <property type="match status" value="1"/>
</dbReference>
<keyword evidence="7" id="KW-0963">Cytoplasm</keyword>
<dbReference type="NCBIfam" id="TIGR01085">
    <property type="entry name" value="murE"/>
    <property type="match status" value="1"/>
</dbReference>
<feature type="binding site" evidence="7">
    <location>
        <position position="393"/>
    </location>
    <ligand>
        <name>meso-2,6-diaminopimelate</name>
        <dbReference type="ChEBI" id="CHEBI:57791"/>
    </ligand>
</feature>
<keyword evidence="4 7" id="KW-0573">Peptidoglycan synthesis</keyword>
<feature type="binding site" evidence="7">
    <location>
        <begin position="165"/>
        <end position="166"/>
    </location>
    <ligand>
        <name>UDP-N-acetyl-alpha-D-muramoyl-L-alanyl-D-glutamate</name>
        <dbReference type="ChEBI" id="CHEBI:83900"/>
    </ligand>
</feature>
<dbReference type="GO" id="GO:0005524">
    <property type="term" value="F:ATP binding"/>
    <property type="evidence" value="ECO:0007669"/>
    <property type="project" value="UniProtKB-UniRule"/>
</dbReference>
<keyword evidence="3 7" id="KW-0133">Cell shape</keyword>
<comment type="caution">
    <text evidence="7">Lacks conserved residue(s) required for the propagation of feature annotation.</text>
</comment>
<evidence type="ECO:0000259" key="11">
    <source>
        <dbReference type="Pfam" id="PF08245"/>
    </source>
</evidence>